<dbReference type="Pfam" id="PF00753">
    <property type="entry name" value="Lactamase_B"/>
    <property type="match status" value="1"/>
</dbReference>
<dbReference type="HOGENOM" id="CLU_056342_0_0_5"/>
<comment type="similarity">
    <text evidence="1">Belongs to the metallo-beta-lactamase superfamily. Class-B beta-lactamase family.</text>
</comment>
<name>A0L3T1_MAGMM</name>
<sequence length="315" mass="34332" precursor="true">MRGRLIFCLLYFIMLPLHAGEKVRAYPPVQVADGVYVMHGPLGVPSVANQGFMNNPAFIITQTGVVVIDPGSSVQAGRMVVEQIRTVTEKPVTHVLNTHVHGDHWLGNHGIVEGYAGVQILAHPAMIEEALGSQAERWLEYMVKATEGFTQGTQAVIPTVPVGDDTVLTLGGVRMEILAPPKAHSGTDMMIYLPSQRLLFTGDNVTSERFGRLDDGTFKGGIAACDRALERPVEVVVPGHGATGGVGLIAVYRTYLRTLYDTVKVLYDEGTLDTPHAMKPRVVEALSVYHDWVDFDEMVGRHISAAFQQVEASEF</sequence>
<dbReference type="Gene3D" id="3.60.15.10">
    <property type="entry name" value="Ribonuclease Z/Hydroxyacylglutathione hydrolase-like"/>
    <property type="match status" value="1"/>
</dbReference>
<dbReference type="KEGG" id="mgm:Mmc1_0095"/>
<evidence type="ECO:0000313" key="5">
    <source>
        <dbReference type="Proteomes" id="UP000002586"/>
    </source>
</evidence>
<dbReference type="eggNOG" id="COG0491">
    <property type="taxonomic scope" value="Bacteria"/>
</dbReference>
<proteinExistence type="inferred from homology"/>
<dbReference type="InterPro" id="IPR050855">
    <property type="entry name" value="NDM-1-like"/>
</dbReference>
<dbReference type="SUPFAM" id="SSF56281">
    <property type="entry name" value="Metallo-hydrolase/oxidoreductase"/>
    <property type="match status" value="1"/>
</dbReference>
<dbReference type="AlphaFoldDB" id="A0L3T1"/>
<dbReference type="SMART" id="SM00849">
    <property type="entry name" value="Lactamase_B"/>
    <property type="match status" value="1"/>
</dbReference>
<feature type="signal peptide" evidence="2">
    <location>
        <begin position="1"/>
        <end position="19"/>
    </location>
</feature>
<dbReference type="InterPro" id="IPR036866">
    <property type="entry name" value="RibonucZ/Hydroxyglut_hydro"/>
</dbReference>
<evidence type="ECO:0000256" key="1">
    <source>
        <dbReference type="ARBA" id="ARBA00005250"/>
    </source>
</evidence>
<keyword evidence="5" id="KW-1185">Reference proteome</keyword>
<evidence type="ECO:0000259" key="3">
    <source>
        <dbReference type="SMART" id="SM00849"/>
    </source>
</evidence>
<reference evidence="4 5" key="2">
    <citation type="journal article" date="2012" name="Int. J. Syst. Evol. Microbiol.">
        <title>Magnetococcus marinus gen. nov., sp. nov., a marine, magnetotactic bacterium that represents a novel lineage (Magnetococcaceae fam. nov.; Magnetococcales ord. nov.) at the base of the Alphaproteobacteria.</title>
        <authorList>
            <person name="Bazylinski D.A."/>
            <person name="Williams T.J."/>
            <person name="Lefevre C.T."/>
            <person name="Berg R.J."/>
            <person name="Zhang C.L."/>
            <person name="Bowser S.S."/>
            <person name="Dean A.J."/>
            <person name="Beveridge T.J."/>
        </authorList>
    </citation>
    <scope>NUCLEOTIDE SEQUENCE [LARGE SCALE GENOMIC DNA]</scope>
    <source>
        <strain evidence="5">ATCC BAA-1437 / JCM 17883 / MC-1</strain>
    </source>
</reference>
<dbReference type="PANTHER" id="PTHR42951">
    <property type="entry name" value="METALLO-BETA-LACTAMASE DOMAIN-CONTAINING"/>
    <property type="match status" value="1"/>
</dbReference>
<keyword evidence="2" id="KW-0732">Signal</keyword>
<organism evidence="4 5">
    <name type="scientific">Magnetococcus marinus (strain ATCC BAA-1437 / JCM 17883 / MC-1)</name>
    <dbReference type="NCBI Taxonomy" id="156889"/>
    <lineage>
        <taxon>Bacteria</taxon>
        <taxon>Pseudomonadati</taxon>
        <taxon>Pseudomonadota</taxon>
        <taxon>Magnetococcia</taxon>
        <taxon>Magnetococcales</taxon>
        <taxon>Magnetococcaceae</taxon>
        <taxon>Magnetococcus</taxon>
    </lineage>
</organism>
<feature type="domain" description="Metallo-beta-lactamase" evidence="3">
    <location>
        <begin position="53"/>
        <end position="240"/>
    </location>
</feature>
<reference evidence="5" key="1">
    <citation type="journal article" date="2009" name="Appl. Environ. Microbiol.">
        <title>Complete genome sequence of the chemolithoautotrophic marine magnetotactic coccus strain MC-1.</title>
        <authorList>
            <person name="Schubbe S."/>
            <person name="Williams T.J."/>
            <person name="Xie G."/>
            <person name="Kiss H.E."/>
            <person name="Brettin T.S."/>
            <person name="Martinez D."/>
            <person name="Ross C.A."/>
            <person name="Schuler D."/>
            <person name="Cox B.L."/>
            <person name="Nealson K.H."/>
            <person name="Bazylinski D.A."/>
        </authorList>
    </citation>
    <scope>NUCLEOTIDE SEQUENCE [LARGE SCALE GENOMIC DNA]</scope>
    <source>
        <strain evidence="5">ATCC BAA-1437 / JCM 17883 / MC-1</strain>
    </source>
</reference>
<dbReference type="PANTHER" id="PTHR42951:SF4">
    <property type="entry name" value="ACYL-COENZYME A THIOESTERASE MBLAC2"/>
    <property type="match status" value="1"/>
</dbReference>
<protein>
    <submittedName>
        <fullName evidence="4">Beta-lactamase domain protein</fullName>
    </submittedName>
</protein>
<dbReference type="CDD" id="cd16282">
    <property type="entry name" value="metallo-hydrolase-like_MBL-fold"/>
    <property type="match status" value="1"/>
</dbReference>
<evidence type="ECO:0000313" key="4">
    <source>
        <dbReference type="EMBL" id="ABK42624.1"/>
    </source>
</evidence>
<dbReference type="Proteomes" id="UP000002586">
    <property type="component" value="Chromosome"/>
</dbReference>
<dbReference type="STRING" id="156889.Mmc1_0095"/>
<dbReference type="InterPro" id="IPR001279">
    <property type="entry name" value="Metallo-B-lactamas"/>
</dbReference>
<dbReference type="EMBL" id="CP000471">
    <property type="protein sequence ID" value="ABK42624.1"/>
    <property type="molecule type" value="Genomic_DNA"/>
</dbReference>
<evidence type="ECO:0000256" key="2">
    <source>
        <dbReference type="SAM" id="SignalP"/>
    </source>
</evidence>
<accession>A0L3T1</accession>
<feature type="chain" id="PRO_5002626862" evidence="2">
    <location>
        <begin position="20"/>
        <end position="315"/>
    </location>
</feature>
<gene>
    <name evidence="4" type="ordered locus">Mmc1_0095</name>
</gene>
<dbReference type="GO" id="GO:0017001">
    <property type="term" value="P:antibiotic catabolic process"/>
    <property type="evidence" value="ECO:0007669"/>
    <property type="project" value="UniProtKB-ARBA"/>
</dbReference>